<name>A0A239LJ22_9ACTN</name>
<accession>A0A239LJ22</accession>
<dbReference type="Pfam" id="PF13599">
    <property type="entry name" value="Pentapeptide_4"/>
    <property type="match status" value="1"/>
</dbReference>
<dbReference type="Proteomes" id="UP000198362">
    <property type="component" value="Unassembled WGS sequence"/>
</dbReference>
<dbReference type="PANTHER" id="PTHR14136:SF17">
    <property type="entry name" value="BTB_POZ DOMAIN-CONTAINING PROTEIN KCTD9"/>
    <property type="match status" value="1"/>
</dbReference>
<dbReference type="EMBL" id="FZPH01000004">
    <property type="protein sequence ID" value="SNT29898.1"/>
    <property type="molecule type" value="Genomic_DNA"/>
</dbReference>
<organism evidence="1 2">
    <name type="scientific">Asanoa hainanensis</name>
    <dbReference type="NCBI Taxonomy" id="560556"/>
    <lineage>
        <taxon>Bacteria</taxon>
        <taxon>Bacillati</taxon>
        <taxon>Actinomycetota</taxon>
        <taxon>Actinomycetes</taxon>
        <taxon>Micromonosporales</taxon>
        <taxon>Micromonosporaceae</taxon>
        <taxon>Asanoa</taxon>
    </lineage>
</organism>
<evidence type="ECO:0000313" key="2">
    <source>
        <dbReference type="Proteomes" id="UP000198362"/>
    </source>
</evidence>
<dbReference type="AlphaFoldDB" id="A0A239LJ22"/>
<dbReference type="OrthoDB" id="4775025at2"/>
<protein>
    <submittedName>
        <fullName evidence="1">Uncharacterized protein YjbI, contains pentapeptide repeats</fullName>
    </submittedName>
</protein>
<dbReference type="PANTHER" id="PTHR14136">
    <property type="entry name" value="BTB_POZ DOMAIN-CONTAINING PROTEIN KCTD9"/>
    <property type="match status" value="1"/>
</dbReference>
<dbReference type="Gene3D" id="2.160.20.80">
    <property type="entry name" value="E3 ubiquitin-protein ligase SopA"/>
    <property type="match status" value="1"/>
</dbReference>
<reference evidence="1 2" key="1">
    <citation type="submission" date="2017-06" db="EMBL/GenBank/DDBJ databases">
        <authorList>
            <person name="Kim H.J."/>
            <person name="Triplett B.A."/>
        </authorList>
    </citation>
    <scope>NUCLEOTIDE SEQUENCE [LARGE SCALE GENOMIC DNA]</scope>
    <source>
        <strain evidence="1 2">CGMCC 4.5593</strain>
    </source>
</reference>
<dbReference type="InterPro" id="IPR051082">
    <property type="entry name" value="Pentapeptide-BTB/POZ_domain"/>
</dbReference>
<proteinExistence type="predicted"/>
<keyword evidence="2" id="KW-1185">Reference proteome</keyword>
<dbReference type="SUPFAM" id="SSF141571">
    <property type="entry name" value="Pentapeptide repeat-like"/>
    <property type="match status" value="1"/>
</dbReference>
<gene>
    <name evidence="1" type="ORF">SAMN05421812_104336</name>
</gene>
<sequence>MLDDLTELLGAASRTDDDAAAVVKHDPRMATVLARALYGRLGEPTERLVVPDGAYRWRISEGAQARLMDEIWQESPRYGAGRERLRSGLVDLVRRQAERRGLVPGEAWARQVGRSQPVRDLLDRLWPRVDPADVVAEFLSDPAVAADGILSDAEQAAIRRSPPQVAGWSPADLVLIDEVAGLIEQPAHGSLAVLGALALTAGLRVPAAAAGDRGLTTVDDVPAQHAPADPRLAPLTEGTADLEHEGLSRRLSFTGLDLSAQEADAVEFDQCRFERTTLASAVLDQPRFTDCEVSHCDWANARLTKPALLRTRLTSVRLTGAQCTAGTLRDVTFEDCRADLAGFRFTTFAHVRLTGCNLTGADFTGADLRRAEFIGCDLTGAQFSNANAAGARFTDCDLDGIGGVTSLSGATITADDLIALSHTFARALGITVVASPQR</sequence>
<dbReference type="RefSeq" id="WP_089248143.1">
    <property type="nucleotide sequence ID" value="NZ_FZPH01000004.1"/>
</dbReference>
<dbReference type="InterPro" id="IPR001646">
    <property type="entry name" value="5peptide_repeat"/>
</dbReference>
<evidence type="ECO:0000313" key="1">
    <source>
        <dbReference type="EMBL" id="SNT29898.1"/>
    </source>
</evidence>